<keyword evidence="3 4" id="KW-0326">Glycosidase</keyword>
<name>A0A9W4IAQ5_9EURO</name>
<protein>
    <recommendedName>
        <fullName evidence="5">Glycoside hydrolase family 5 domain-containing protein</fullName>
    </recommendedName>
</protein>
<dbReference type="GO" id="GO:0000272">
    <property type="term" value="P:polysaccharide catabolic process"/>
    <property type="evidence" value="ECO:0007669"/>
    <property type="project" value="InterPro"/>
</dbReference>
<dbReference type="GO" id="GO:0004553">
    <property type="term" value="F:hydrolase activity, hydrolyzing O-glycosyl compounds"/>
    <property type="evidence" value="ECO:0007669"/>
    <property type="project" value="InterPro"/>
</dbReference>
<organism evidence="6 7">
    <name type="scientific">Penicillium salamii</name>
    <dbReference type="NCBI Taxonomy" id="1612424"/>
    <lineage>
        <taxon>Eukaryota</taxon>
        <taxon>Fungi</taxon>
        <taxon>Dikarya</taxon>
        <taxon>Ascomycota</taxon>
        <taxon>Pezizomycotina</taxon>
        <taxon>Eurotiomycetes</taxon>
        <taxon>Eurotiomycetidae</taxon>
        <taxon>Eurotiales</taxon>
        <taxon>Aspergillaceae</taxon>
        <taxon>Penicillium</taxon>
    </lineage>
</organism>
<accession>A0A9W4IAQ5</accession>
<dbReference type="EMBL" id="CAJVPA010000033">
    <property type="protein sequence ID" value="CAG8247344.1"/>
    <property type="molecule type" value="Genomic_DNA"/>
</dbReference>
<dbReference type="OrthoDB" id="442731at2759"/>
<proteinExistence type="inferred from homology"/>
<evidence type="ECO:0000256" key="4">
    <source>
        <dbReference type="RuleBase" id="RU361153"/>
    </source>
</evidence>
<dbReference type="Proteomes" id="UP001152646">
    <property type="component" value="Unassembled WGS sequence"/>
</dbReference>
<dbReference type="AlphaFoldDB" id="A0A9W4IAQ5"/>
<comment type="caution">
    <text evidence="6">The sequence shown here is derived from an EMBL/GenBank/DDBJ whole genome shotgun (WGS) entry which is preliminary data.</text>
</comment>
<evidence type="ECO:0000256" key="1">
    <source>
        <dbReference type="ARBA" id="ARBA00005641"/>
    </source>
</evidence>
<keyword evidence="2 4" id="KW-0378">Hydrolase</keyword>
<evidence type="ECO:0000313" key="7">
    <source>
        <dbReference type="Proteomes" id="UP001152646"/>
    </source>
</evidence>
<dbReference type="Gene3D" id="3.20.20.80">
    <property type="entry name" value="Glycosidases"/>
    <property type="match status" value="1"/>
</dbReference>
<evidence type="ECO:0000313" key="6">
    <source>
        <dbReference type="EMBL" id="CAG8247344.1"/>
    </source>
</evidence>
<reference evidence="6" key="1">
    <citation type="submission" date="2021-07" db="EMBL/GenBank/DDBJ databases">
        <authorList>
            <person name="Branca A.L. A."/>
        </authorList>
    </citation>
    <scope>NUCLEOTIDE SEQUENCE</scope>
</reference>
<gene>
    <name evidence="6" type="ORF">PSALAMII_LOCUS681</name>
</gene>
<dbReference type="InterPro" id="IPR001547">
    <property type="entry name" value="Glyco_hydro_5"/>
</dbReference>
<dbReference type="SUPFAM" id="SSF51445">
    <property type="entry name" value="(Trans)glycosidases"/>
    <property type="match status" value="1"/>
</dbReference>
<sequence>MVRVLGISIGPQIAWALATLVALRLTVFKVRGVVPDVPVSHAISSSPASTNFTPPFYTSGRHILDSEGEPIKLASINWYGASDVNFVPSGLDVQHRDEIAQLIKRLGFNSVRLPYADEVVVRNPVVNRSLLSANEDLLASTTDVGKPRALEVYHAVVESLTKAGIMVIVNNHITQATWCCGIDPCDIVWYNDWLAGGIFCRVPQSEEQWIRNWETIMQPLAKNPLVIGADLRNEPRGLWGTLDWNDWATAAERASERLLNINPSWLMIVEGISSANDLSGVRDRPIRLTRPNRVVYSAHVYKWSGWGQLYPFSKRSYPDFAAAMTWNWAYLLTEEIAPVWVGEFGTPGQPSAGDRNYWSHLVQFLAEVDVSWGYWALNARKPTGDTESYGLVGDGWDWQSVRWDARLEDLRGLGLNFSL</sequence>
<feature type="domain" description="Glycoside hydrolase family 5" evidence="5">
    <location>
        <begin position="66"/>
        <end position="379"/>
    </location>
</feature>
<dbReference type="InterPro" id="IPR017853">
    <property type="entry name" value="GH"/>
</dbReference>
<dbReference type="PANTHER" id="PTHR31263">
    <property type="entry name" value="CELLULASE FAMILY PROTEIN (AFU_ORTHOLOGUE AFUA_5G14560)"/>
    <property type="match status" value="1"/>
</dbReference>
<evidence type="ECO:0000259" key="5">
    <source>
        <dbReference type="Pfam" id="PF00150"/>
    </source>
</evidence>
<dbReference type="PANTHER" id="PTHR31263:SF0">
    <property type="entry name" value="CELLULASE FAMILY PROTEIN (AFU_ORTHOLOGUE AFUA_5G14560)"/>
    <property type="match status" value="1"/>
</dbReference>
<dbReference type="Pfam" id="PF00150">
    <property type="entry name" value="Cellulase"/>
    <property type="match status" value="1"/>
</dbReference>
<evidence type="ECO:0000256" key="3">
    <source>
        <dbReference type="ARBA" id="ARBA00023295"/>
    </source>
</evidence>
<comment type="similarity">
    <text evidence="1 4">Belongs to the glycosyl hydrolase 5 (cellulase A) family.</text>
</comment>
<evidence type="ECO:0000256" key="2">
    <source>
        <dbReference type="ARBA" id="ARBA00022801"/>
    </source>
</evidence>